<gene>
    <name evidence="2" type="ORF">PCON_11888</name>
</gene>
<dbReference type="EMBL" id="HF935695">
    <property type="protein sequence ID" value="CCX12294.1"/>
    <property type="molecule type" value="Genomic_DNA"/>
</dbReference>
<dbReference type="AlphaFoldDB" id="U4LJ11"/>
<evidence type="ECO:0000256" key="1">
    <source>
        <dbReference type="SAM" id="MobiDB-lite"/>
    </source>
</evidence>
<evidence type="ECO:0000313" key="2">
    <source>
        <dbReference type="EMBL" id="CCX12294.1"/>
    </source>
</evidence>
<feature type="region of interest" description="Disordered" evidence="1">
    <location>
        <begin position="1"/>
        <end position="99"/>
    </location>
</feature>
<feature type="compositionally biased region" description="Polar residues" evidence="1">
    <location>
        <begin position="42"/>
        <end position="54"/>
    </location>
</feature>
<protein>
    <submittedName>
        <fullName evidence="2">Uncharacterized protein</fullName>
    </submittedName>
</protein>
<dbReference type="Proteomes" id="UP000018144">
    <property type="component" value="Unassembled WGS sequence"/>
</dbReference>
<feature type="compositionally biased region" description="Polar residues" evidence="1">
    <location>
        <begin position="67"/>
        <end position="77"/>
    </location>
</feature>
<reference evidence="2 3" key="1">
    <citation type="journal article" date="2013" name="PLoS Genet.">
        <title>The genome and development-dependent transcriptomes of Pyronema confluens: a window into fungal evolution.</title>
        <authorList>
            <person name="Traeger S."/>
            <person name="Altegoer F."/>
            <person name="Freitag M."/>
            <person name="Gabaldon T."/>
            <person name="Kempken F."/>
            <person name="Kumar A."/>
            <person name="Marcet-Houben M."/>
            <person name="Poggeler S."/>
            <person name="Stajich J.E."/>
            <person name="Nowrousian M."/>
        </authorList>
    </citation>
    <scope>NUCLEOTIDE SEQUENCE [LARGE SCALE GENOMIC DNA]</scope>
    <source>
        <strain evidence="3">CBS 100304</strain>
        <tissue evidence="2">Vegetative mycelium</tissue>
    </source>
</reference>
<proteinExistence type="predicted"/>
<sequence length="197" mass="21383">MSTCQSGFVNYPQSPPSPQNAAVVSQRDAPRPASGWAAINTIPKSKTVTETITLSPRPVIHSDSRSFTDTNGSSQDSSTDHIIDSGNTSGNEADDEYSSSSDSDFSYTFSSDSVSTCSCASSSSSLEFCCSKASEGSYSSDCEACWMRLAQEVRNAGRKKWRRQMIRAAEKYTIGSDKSFITQVMAAFMYKKRMSAN</sequence>
<evidence type="ECO:0000313" key="3">
    <source>
        <dbReference type="Proteomes" id="UP000018144"/>
    </source>
</evidence>
<name>U4LJ11_PYROM</name>
<organism evidence="2 3">
    <name type="scientific">Pyronema omphalodes (strain CBS 100304)</name>
    <name type="common">Pyronema confluens</name>
    <dbReference type="NCBI Taxonomy" id="1076935"/>
    <lineage>
        <taxon>Eukaryota</taxon>
        <taxon>Fungi</taxon>
        <taxon>Dikarya</taxon>
        <taxon>Ascomycota</taxon>
        <taxon>Pezizomycotina</taxon>
        <taxon>Pezizomycetes</taxon>
        <taxon>Pezizales</taxon>
        <taxon>Pyronemataceae</taxon>
        <taxon>Pyronema</taxon>
    </lineage>
</organism>
<accession>U4LJ11</accession>
<feature type="compositionally biased region" description="Polar residues" evidence="1">
    <location>
        <begin position="1"/>
        <end position="12"/>
    </location>
</feature>
<keyword evidence="3" id="KW-1185">Reference proteome</keyword>